<proteinExistence type="predicted"/>
<accession>A0A915HGR2</accession>
<evidence type="ECO:0000313" key="1">
    <source>
        <dbReference type="Proteomes" id="UP000887565"/>
    </source>
</evidence>
<name>A0A915HGR2_ROMCU</name>
<sequence>MAEFSLVKLTVSRIDDGNTTRSTGKFCRVLYSRTLLNVFKIEGSFIRAFSNRTEQNTIHGTRPNEGKNFASFGWVGGYRQSFSEKYSKMHKELHYDENPLLV</sequence>
<evidence type="ECO:0000313" key="2">
    <source>
        <dbReference type="WBParaSite" id="nRc.2.0.1.t00614-RA"/>
    </source>
</evidence>
<dbReference type="WBParaSite" id="nRc.2.0.1.t00614-RA">
    <property type="protein sequence ID" value="nRc.2.0.1.t00614-RA"/>
    <property type="gene ID" value="nRc.2.0.1.g00614"/>
</dbReference>
<reference evidence="2" key="1">
    <citation type="submission" date="2022-11" db="UniProtKB">
        <authorList>
            <consortium name="WormBaseParasite"/>
        </authorList>
    </citation>
    <scope>IDENTIFICATION</scope>
</reference>
<keyword evidence="1" id="KW-1185">Reference proteome</keyword>
<dbReference type="Proteomes" id="UP000887565">
    <property type="component" value="Unplaced"/>
</dbReference>
<organism evidence="1 2">
    <name type="scientific">Romanomermis culicivorax</name>
    <name type="common">Nematode worm</name>
    <dbReference type="NCBI Taxonomy" id="13658"/>
    <lineage>
        <taxon>Eukaryota</taxon>
        <taxon>Metazoa</taxon>
        <taxon>Ecdysozoa</taxon>
        <taxon>Nematoda</taxon>
        <taxon>Enoplea</taxon>
        <taxon>Dorylaimia</taxon>
        <taxon>Mermithida</taxon>
        <taxon>Mermithoidea</taxon>
        <taxon>Mermithidae</taxon>
        <taxon>Romanomermis</taxon>
    </lineage>
</organism>
<dbReference type="AlphaFoldDB" id="A0A915HGR2"/>
<protein>
    <submittedName>
        <fullName evidence="2">Uncharacterized protein</fullName>
    </submittedName>
</protein>